<dbReference type="AlphaFoldDB" id="A0A397STM0"/>
<dbReference type="OrthoDB" id="2405530at2759"/>
<organism evidence="1 2">
    <name type="scientific">Glomus cerebriforme</name>
    <dbReference type="NCBI Taxonomy" id="658196"/>
    <lineage>
        <taxon>Eukaryota</taxon>
        <taxon>Fungi</taxon>
        <taxon>Fungi incertae sedis</taxon>
        <taxon>Mucoromycota</taxon>
        <taxon>Glomeromycotina</taxon>
        <taxon>Glomeromycetes</taxon>
        <taxon>Glomerales</taxon>
        <taxon>Glomeraceae</taxon>
        <taxon>Glomus</taxon>
    </lineage>
</organism>
<keyword evidence="2" id="KW-1185">Reference proteome</keyword>
<evidence type="ECO:0000313" key="2">
    <source>
        <dbReference type="Proteomes" id="UP000265703"/>
    </source>
</evidence>
<name>A0A397STM0_9GLOM</name>
<accession>A0A397STM0</accession>
<dbReference type="EMBL" id="QKYT01000234">
    <property type="protein sequence ID" value="RIA89072.1"/>
    <property type="molecule type" value="Genomic_DNA"/>
</dbReference>
<dbReference type="Proteomes" id="UP000265703">
    <property type="component" value="Unassembled WGS sequence"/>
</dbReference>
<protein>
    <submittedName>
        <fullName evidence="1">Uncharacterized protein</fullName>
    </submittedName>
</protein>
<gene>
    <name evidence="1" type="ORF">C1645_825370</name>
</gene>
<sequence>MSRVCCGKPEFSVMVGGDITGYDYKEISLQVETATKLNFVHVIKKKDDG</sequence>
<comment type="caution">
    <text evidence="1">The sequence shown here is derived from an EMBL/GenBank/DDBJ whole genome shotgun (WGS) entry which is preliminary data.</text>
</comment>
<reference evidence="1 2" key="1">
    <citation type="submission" date="2018-06" db="EMBL/GenBank/DDBJ databases">
        <title>Comparative genomics reveals the genomic features of Rhizophagus irregularis, R. cerebriforme, R. diaphanum and Gigaspora rosea, and their symbiotic lifestyle signature.</title>
        <authorList>
            <person name="Morin E."/>
            <person name="San Clemente H."/>
            <person name="Chen E.C.H."/>
            <person name="De La Providencia I."/>
            <person name="Hainaut M."/>
            <person name="Kuo A."/>
            <person name="Kohler A."/>
            <person name="Murat C."/>
            <person name="Tang N."/>
            <person name="Roy S."/>
            <person name="Loubradou J."/>
            <person name="Henrissat B."/>
            <person name="Grigoriev I.V."/>
            <person name="Corradi N."/>
            <person name="Roux C."/>
            <person name="Martin F.M."/>
        </authorList>
    </citation>
    <scope>NUCLEOTIDE SEQUENCE [LARGE SCALE GENOMIC DNA]</scope>
    <source>
        <strain evidence="1 2">DAOM 227022</strain>
    </source>
</reference>
<evidence type="ECO:0000313" key="1">
    <source>
        <dbReference type="EMBL" id="RIA89072.1"/>
    </source>
</evidence>
<proteinExistence type="predicted"/>